<feature type="transmembrane region" description="Helical" evidence="1">
    <location>
        <begin position="133"/>
        <end position="166"/>
    </location>
</feature>
<keyword evidence="1" id="KW-1133">Transmembrane helix</keyword>
<gene>
    <name evidence="2" type="ORF">QQS35_15240</name>
</gene>
<dbReference type="EMBL" id="JASTZU010000048">
    <property type="protein sequence ID" value="MDL4841794.1"/>
    <property type="molecule type" value="Genomic_DNA"/>
</dbReference>
<protein>
    <submittedName>
        <fullName evidence="2">DUF6044 family protein</fullName>
    </submittedName>
</protein>
<dbReference type="Proteomes" id="UP001235343">
    <property type="component" value="Unassembled WGS sequence"/>
</dbReference>
<evidence type="ECO:0000313" key="3">
    <source>
        <dbReference type="Proteomes" id="UP001235343"/>
    </source>
</evidence>
<keyword evidence="1" id="KW-0472">Membrane</keyword>
<name>A0ABT7L7F8_9BACI</name>
<proteinExistence type="predicted"/>
<keyword evidence="3" id="KW-1185">Reference proteome</keyword>
<feature type="transmembrane region" description="Helical" evidence="1">
    <location>
        <begin position="279"/>
        <end position="299"/>
    </location>
</feature>
<feature type="transmembrane region" description="Helical" evidence="1">
    <location>
        <begin position="178"/>
        <end position="205"/>
    </location>
</feature>
<feature type="transmembrane region" description="Helical" evidence="1">
    <location>
        <begin position="347"/>
        <end position="368"/>
    </location>
</feature>
<evidence type="ECO:0000313" key="2">
    <source>
        <dbReference type="EMBL" id="MDL4841794.1"/>
    </source>
</evidence>
<sequence>MCYSVSIVKQYNEKTYLLIALFLLALFLSPLFLLGEDAHIRVHDNLDSNLAWYKVLHESGETFGELGATIPQVINGLPRNTFGTEWSIIVWLHELFPTMTAYALSQALTRMVAFFGMYLLLRKHFIRDQRKALIRVGVALAFAFTPFWPSGMLSTLGHPLALWAFLNIRSGDLSWKNWITLGLIPLYASIVLGFFFFLAAVSLLWLYDLLKKKEWNLVFLASIAFMTIVFLAIEYRLVFSLITEHQPMHRTEFISSRHDLLHSVDLSIRNFFLGHTHVMTVHAMIIMPILFLTLGLLLFRKKQRIEKLFIFLFILNYGLSLWYALWFNEFWTPLKERFDLLVTFNFARFHFLRPLVIYMSFAIACSILWNMGKKWKAVATGVVIAQLIVLIPFNEEVHYGIYHKTPSFREFYAEEQFKQIKNYIGTSQQEYRVASIGLHPAIAQYNGFYTLDTYNNLYPLTYKYKFRKIIANELEKNSGLKRYFDEWGSRCYLFVDELGKKYNYKKDSDKKIKDLDLNIQAFKDMGGSYIFSSVPIINAEENNLFLEKAFDHSNSAWKIYLYKVKLPSV</sequence>
<comment type="caution">
    <text evidence="2">The sequence shown here is derived from an EMBL/GenBank/DDBJ whole genome shotgun (WGS) entry which is preliminary data.</text>
</comment>
<dbReference type="Pfam" id="PF19510">
    <property type="entry name" value="DUF6044"/>
    <property type="match status" value="1"/>
</dbReference>
<accession>A0ABT7L7F8</accession>
<organism evidence="2 3">
    <name type="scientific">Aquibacillus rhizosphaerae</name>
    <dbReference type="NCBI Taxonomy" id="3051431"/>
    <lineage>
        <taxon>Bacteria</taxon>
        <taxon>Bacillati</taxon>
        <taxon>Bacillota</taxon>
        <taxon>Bacilli</taxon>
        <taxon>Bacillales</taxon>
        <taxon>Bacillaceae</taxon>
        <taxon>Aquibacillus</taxon>
    </lineage>
</organism>
<feature type="transmembrane region" description="Helical" evidence="1">
    <location>
        <begin position="217"/>
        <end position="238"/>
    </location>
</feature>
<evidence type="ECO:0000256" key="1">
    <source>
        <dbReference type="SAM" id="Phobius"/>
    </source>
</evidence>
<reference evidence="2 3" key="1">
    <citation type="submission" date="2023-06" db="EMBL/GenBank/DDBJ databases">
        <title>Aquibacillus rhizosphaerae LR5S19.</title>
        <authorList>
            <person name="Sun J.-Q."/>
        </authorList>
    </citation>
    <scope>NUCLEOTIDE SEQUENCE [LARGE SCALE GENOMIC DNA]</scope>
    <source>
        <strain evidence="2 3">LR5S19</strain>
    </source>
</reference>
<dbReference type="InterPro" id="IPR046107">
    <property type="entry name" value="DUF6044"/>
</dbReference>
<feature type="transmembrane region" description="Helical" evidence="1">
    <location>
        <begin position="16"/>
        <end position="35"/>
    </location>
</feature>
<keyword evidence="1" id="KW-0812">Transmembrane</keyword>
<feature type="transmembrane region" description="Helical" evidence="1">
    <location>
        <begin position="308"/>
        <end position="327"/>
    </location>
</feature>
<feature type="transmembrane region" description="Helical" evidence="1">
    <location>
        <begin position="101"/>
        <end position="121"/>
    </location>
</feature>